<evidence type="ECO:0000313" key="5">
    <source>
        <dbReference type="EMBL" id="MBB6335061.1"/>
    </source>
</evidence>
<dbReference type="SUPFAM" id="SSF53822">
    <property type="entry name" value="Periplasmic binding protein-like I"/>
    <property type="match status" value="1"/>
</dbReference>
<evidence type="ECO:0000313" key="6">
    <source>
        <dbReference type="Proteomes" id="UP000617426"/>
    </source>
</evidence>
<keyword evidence="2" id="KW-0238">DNA-binding</keyword>
<dbReference type="InterPro" id="IPR046335">
    <property type="entry name" value="LacI/GalR-like_sensor"/>
</dbReference>
<dbReference type="InterPro" id="IPR000843">
    <property type="entry name" value="HTH_LacI"/>
</dbReference>
<dbReference type="SMART" id="SM00354">
    <property type="entry name" value="HTH_LACI"/>
    <property type="match status" value="1"/>
</dbReference>
<dbReference type="Pfam" id="PF00356">
    <property type="entry name" value="LacI"/>
    <property type="match status" value="1"/>
</dbReference>
<dbReference type="Gene3D" id="3.40.50.2300">
    <property type="match status" value="2"/>
</dbReference>
<evidence type="ECO:0000259" key="4">
    <source>
        <dbReference type="PROSITE" id="PS50932"/>
    </source>
</evidence>
<dbReference type="RefSeq" id="WP_184453214.1">
    <property type="nucleotide sequence ID" value="NZ_JACHMK010000001.1"/>
</dbReference>
<name>A0A923IZ72_9ACTO</name>
<dbReference type="CDD" id="cd06267">
    <property type="entry name" value="PBP1_LacI_sugar_binding-like"/>
    <property type="match status" value="1"/>
</dbReference>
<dbReference type="PANTHER" id="PTHR30146">
    <property type="entry name" value="LACI-RELATED TRANSCRIPTIONAL REPRESSOR"/>
    <property type="match status" value="1"/>
</dbReference>
<comment type="caution">
    <text evidence="5">The sequence shown here is derived from an EMBL/GenBank/DDBJ whole genome shotgun (WGS) entry which is preliminary data.</text>
</comment>
<dbReference type="InterPro" id="IPR028082">
    <property type="entry name" value="Peripla_BP_I"/>
</dbReference>
<dbReference type="CDD" id="cd01392">
    <property type="entry name" value="HTH_LacI"/>
    <property type="match status" value="1"/>
</dbReference>
<dbReference type="EMBL" id="JACHMK010000001">
    <property type="protein sequence ID" value="MBB6335061.1"/>
    <property type="molecule type" value="Genomic_DNA"/>
</dbReference>
<dbReference type="SUPFAM" id="SSF47413">
    <property type="entry name" value="lambda repressor-like DNA-binding domains"/>
    <property type="match status" value="1"/>
</dbReference>
<dbReference type="Proteomes" id="UP000617426">
    <property type="component" value="Unassembled WGS sequence"/>
</dbReference>
<reference evidence="5" key="1">
    <citation type="submission" date="2020-08" db="EMBL/GenBank/DDBJ databases">
        <title>Sequencing the genomes of 1000 actinobacteria strains.</title>
        <authorList>
            <person name="Klenk H.-P."/>
        </authorList>
    </citation>
    <scope>NUCLEOTIDE SEQUENCE</scope>
    <source>
        <strain evidence="5">DSM 10695</strain>
    </source>
</reference>
<evidence type="ECO:0000256" key="2">
    <source>
        <dbReference type="ARBA" id="ARBA00023125"/>
    </source>
</evidence>
<dbReference type="PANTHER" id="PTHR30146:SF138">
    <property type="entry name" value="TRANSCRIPTIONAL REGULATORY PROTEIN"/>
    <property type="match status" value="1"/>
</dbReference>
<proteinExistence type="predicted"/>
<keyword evidence="1" id="KW-0805">Transcription regulation</keyword>
<feature type="domain" description="HTH lacI-type" evidence="4">
    <location>
        <begin position="16"/>
        <end position="70"/>
    </location>
</feature>
<gene>
    <name evidence="5" type="ORF">HD592_001626</name>
</gene>
<organism evidence="5 6">
    <name type="scientific">Schaalia hyovaginalis</name>
    <dbReference type="NCBI Taxonomy" id="29316"/>
    <lineage>
        <taxon>Bacteria</taxon>
        <taxon>Bacillati</taxon>
        <taxon>Actinomycetota</taxon>
        <taxon>Actinomycetes</taxon>
        <taxon>Actinomycetales</taxon>
        <taxon>Actinomycetaceae</taxon>
        <taxon>Schaalia</taxon>
    </lineage>
</organism>
<evidence type="ECO:0000256" key="1">
    <source>
        <dbReference type="ARBA" id="ARBA00023015"/>
    </source>
</evidence>
<protein>
    <submittedName>
        <fullName evidence="5">LacI family transcriptional regulator</fullName>
    </submittedName>
</protein>
<dbReference type="PROSITE" id="PS50932">
    <property type="entry name" value="HTH_LACI_2"/>
    <property type="match status" value="1"/>
</dbReference>
<keyword evidence="6" id="KW-1185">Reference proteome</keyword>
<dbReference type="GO" id="GO:0000976">
    <property type="term" value="F:transcription cis-regulatory region binding"/>
    <property type="evidence" value="ECO:0007669"/>
    <property type="project" value="TreeGrafter"/>
</dbReference>
<dbReference type="AlphaFoldDB" id="A0A923IZ72"/>
<keyword evidence="3" id="KW-0804">Transcription</keyword>
<dbReference type="InterPro" id="IPR010982">
    <property type="entry name" value="Lambda_DNA-bd_dom_sf"/>
</dbReference>
<accession>A0A923IZ72</accession>
<dbReference type="Gene3D" id="1.10.260.40">
    <property type="entry name" value="lambda repressor-like DNA-binding domains"/>
    <property type="match status" value="1"/>
</dbReference>
<dbReference type="Pfam" id="PF13377">
    <property type="entry name" value="Peripla_BP_3"/>
    <property type="match status" value="1"/>
</dbReference>
<evidence type="ECO:0000256" key="3">
    <source>
        <dbReference type="ARBA" id="ARBA00023163"/>
    </source>
</evidence>
<sequence length="348" mass="37114">MNARKSSGGGKGFQFVGVRQVAAAAGVSTGTVSNVLNRPETVSEQTRLRVQGAIDALGFVPSIAAGQLRGHRSKQIGVVVPDVGNPYWASVLRGVESIIEAEGLSMLVSSTHQDRKRQRSILRAHRSQGVDGLIHVPISESAMEWQEFERCTYGIVTIKPAEQGTDRAAVGSDDVTGARLAMEHLLELGHRSICFINGPHFVPWCANRLEGVRRAIEARGLRPSKVLKEISVADLTVAEGKIAAKRILAEGEATAVLCANDVTALGVILACDEARVTIPQDLSVVGYDDVDFAPALRPSLTTVHQPSFEIGVAAACRLLGRAYEVDATMLAPKLVARDSTGVPTSIRD</sequence>
<dbReference type="GO" id="GO:0003700">
    <property type="term" value="F:DNA-binding transcription factor activity"/>
    <property type="evidence" value="ECO:0007669"/>
    <property type="project" value="TreeGrafter"/>
</dbReference>